<dbReference type="PANTHER" id="PTHR11439">
    <property type="entry name" value="GAG-POL-RELATED RETROTRANSPOSON"/>
    <property type="match status" value="1"/>
</dbReference>
<feature type="domain" description="Reverse transcriptase Ty1/copia-type" evidence="1">
    <location>
        <begin position="1"/>
        <end position="149"/>
    </location>
</feature>
<dbReference type="CDD" id="cd09272">
    <property type="entry name" value="RNase_HI_RT_Ty1"/>
    <property type="match status" value="1"/>
</dbReference>
<name>A0ABQ4WMT0_9ASTR</name>
<gene>
    <name evidence="2" type="ORF">Tco_0627524</name>
</gene>
<proteinExistence type="predicted"/>
<evidence type="ECO:0000313" key="2">
    <source>
        <dbReference type="EMBL" id="GJS54162.1"/>
    </source>
</evidence>
<dbReference type="Proteomes" id="UP001151760">
    <property type="component" value="Unassembled WGS sequence"/>
</dbReference>
<dbReference type="InterPro" id="IPR013103">
    <property type="entry name" value="RVT_2"/>
</dbReference>
<dbReference type="PANTHER" id="PTHR11439:SF509">
    <property type="entry name" value="RNA-DIRECTED DNA POLYMERASE"/>
    <property type="match status" value="1"/>
</dbReference>
<protein>
    <submittedName>
        <fullName evidence="2">Retrovirus-related pol polyprotein from transposon TNT 1-94</fullName>
    </submittedName>
</protein>
<comment type="caution">
    <text evidence="2">The sequence shown here is derived from an EMBL/GenBank/DDBJ whole genome shotgun (WGS) entry which is preliminary data.</text>
</comment>
<dbReference type="Pfam" id="PF07727">
    <property type="entry name" value="RVT_2"/>
    <property type="match status" value="1"/>
</dbReference>
<organism evidence="2 3">
    <name type="scientific">Tanacetum coccineum</name>
    <dbReference type="NCBI Taxonomy" id="301880"/>
    <lineage>
        <taxon>Eukaryota</taxon>
        <taxon>Viridiplantae</taxon>
        <taxon>Streptophyta</taxon>
        <taxon>Embryophyta</taxon>
        <taxon>Tracheophyta</taxon>
        <taxon>Spermatophyta</taxon>
        <taxon>Magnoliopsida</taxon>
        <taxon>eudicotyledons</taxon>
        <taxon>Gunneridae</taxon>
        <taxon>Pentapetalae</taxon>
        <taxon>asterids</taxon>
        <taxon>campanulids</taxon>
        <taxon>Asterales</taxon>
        <taxon>Asteraceae</taxon>
        <taxon>Asteroideae</taxon>
        <taxon>Anthemideae</taxon>
        <taxon>Anthemidinae</taxon>
        <taxon>Tanacetum</taxon>
    </lineage>
</organism>
<reference evidence="2" key="2">
    <citation type="submission" date="2022-01" db="EMBL/GenBank/DDBJ databases">
        <authorList>
            <person name="Yamashiro T."/>
            <person name="Shiraishi A."/>
            <person name="Satake H."/>
            <person name="Nakayama K."/>
        </authorList>
    </citation>
    <scope>NUCLEOTIDE SEQUENCE</scope>
</reference>
<dbReference type="SUPFAM" id="SSF56672">
    <property type="entry name" value="DNA/RNA polymerases"/>
    <property type="match status" value="1"/>
</dbReference>
<accession>A0ABQ4WMT0</accession>
<evidence type="ECO:0000259" key="1">
    <source>
        <dbReference type="Pfam" id="PF07727"/>
    </source>
</evidence>
<sequence>MDVKTTFLYGPLMEEVYLNQPDVFVDPYHPDQVYHLKKALYRLKQAPRAWYDELSNFLVSKGCSKGSIDLTLFITKHGEDILRVQSYVDDIIFGSTNPKLSKRFEKLMHSKFEMSMMGELKFFLGIQIHQSPCAIFINQAKYAQEILIQHDADLSGTPVDQTKYHSMVRALKYLTASRLDIVHATCYCARYQAKPTEKRLTTVKWIFRYLKNTINIGLWYPKDTGFKLTTFSDSDHAGCLDSCKSTSGGIQFLGGDKLVRWSSKKQDCTSMSSAEAEYVSLSA</sequence>
<dbReference type="EMBL" id="BQNB010008777">
    <property type="protein sequence ID" value="GJS54162.1"/>
    <property type="molecule type" value="Genomic_DNA"/>
</dbReference>
<reference evidence="2" key="1">
    <citation type="journal article" date="2022" name="Int. J. Mol. Sci.">
        <title>Draft Genome of Tanacetum Coccineum: Genomic Comparison of Closely Related Tanacetum-Family Plants.</title>
        <authorList>
            <person name="Yamashiro T."/>
            <person name="Shiraishi A."/>
            <person name="Nakayama K."/>
            <person name="Satake H."/>
        </authorList>
    </citation>
    <scope>NUCLEOTIDE SEQUENCE</scope>
</reference>
<evidence type="ECO:0000313" key="3">
    <source>
        <dbReference type="Proteomes" id="UP001151760"/>
    </source>
</evidence>
<dbReference type="InterPro" id="IPR043502">
    <property type="entry name" value="DNA/RNA_pol_sf"/>
</dbReference>
<keyword evidence="3" id="KW-1185">Reference proteome</keyword>